<dbReference type="EMBL" id="JBBPBK010000005">
    <property type="protein sequence ID" value="KAK9285108.1"/>
    <property type="molecule type" value="Genomic_DNA"/>
</dbReference>
<dbReference type="InterPro" id="IPR036378">
    <property type="entry name" value="FAS1_dom_sf"/>
</dbReference>
<keyword evidence="4" id="KW-1185">Reference proteome</keyword>
<name>A0AAP0RU81_LIQFO</name>
<reference evidence="3 4" key="1">
    <citation type="journal article" date="2024" name="Plant J.">
        <title>Genome sequences and population genomics reveal climatic adaptation and genomic divergence between two closely related sweetgum species.</title>
        <authorList>
            <person name="Xu W.Q."/>
            <person name="Ren C.Q."/>
            <person name="Zhang X.Y."/>
            <person name="Comes H.P."/>
            <person name="Liu X.H."/>
            <person name="Li Y.G."/>
            <person name="Kettle C.J."/>
            <person name="Jalonen R."/>
            <person name="Gaisberger H."/>
            <person name="Ma Y.Z."/>
            <person name="Qiu Y.X."/>
        </authorList>
    </citation>
    <scope>NUCLEOTIDE SEQUENCE [LARGE SCALE GENOMIC DNA]</scope>
    <source>
        <strain evidence="3">Hangzhou</strain>
    </source>
</reference>
<organism evidence="3 4">
    <name type="scientific">Liquidambar formosana</name>
    <name type="common">Formosan gum</name>
    <dbReference type="NCBI Taxonomy" id="63359"/>
    <lineage>
        <taxon>Eukaryota</taxon>
        <taxon>Viridiplantae</taxon>
        <taxon>Streptophyta</taxon>
        <taxon>Embryophyta</taxon>
        <taxon>Tracheophyta</taxon>
        <taxon>Spermatophyta</taxon>
        <taxon>Magnoliopsida</taxon>
        <taxon>eudicotyledons</taxon>
        <taxon>Gunneridae</taxon>
        <taxon>Pentapetalae</taxon>
        <taxon>Saxifragales</taxon>
        <taxon>Altingiaceae</taxon>
        <taxon>Liquidambar</taxon>
    </lineage>
</organism>
<dbReference type="PANTHER" id="PTHR33985">
    <property type="entry name" value="OS02G0491300 PROTEIN-RELATED"/>
    <property type="match status" value="1"/>
</dbReference>
<dbReference type="InterPro" id="IPR000782">
    <property type="entry name" value="FAS1_domain"/>
</dbReference>
<dbReference type="SMART" id="SM00554">
    <property type="entry name" value="FAS1"/>
    <property type="match status" value="2"/>
</dbReference>
<dbReference type="AlphaFoldDB" id="A0AAP0RU81"/>
<dbReference type="Pfam" id="PF02469">
    <property type="entry name" value="Fasciclin"/>
    <property type="match status" value="1"/>
</dbReference>
<accession>A0AAP0RU81</accession>
<evidence type="ECO:0000256" key="1">
    <source>
        <dbReference type="ARBA" id="ARBA00007843"/>
    </source>
</evidence>
<proteinExistence type="inferred from homology"/>
<comment type="caution">
    <text evidence="3">The sequence shown here is derived from an EMBL/GenBank/DDBJ whole genome shotgun (WGS) entry which is preliminary data.</text>
</comment>
<dbReference type="Proteomes" id="UP001415857">
    <property type="component" value="Unassembled WGS sequence"/>
</dbReference>
<dbReference type="InterPro" id="IPR052806">
    <property type="entry name" value="Fasciclin-like_AGP"/>
</dbReference>
<dbReference type="SUPFAM" id="SSF82153">
    <property type="entry name" value="FAS1 domain"/>
    <property type="match status" value="2"/>
</dbReference>
<evidence type="ECO:0000313" key="3">
    <source>
        <dbReference type="EMBL" id="KAK9285108.1"/>
    </source>
</evidence>
<sequence>MAIPALHPNPNNAILSNESILHELSLNASRALRRSGFNLVATLLQNQPSLQCKDPAISNASLPPWLIQELLQYHTSPSKLSMEDLLKKHQGSCLPTLLHQKKIAITKTNVSERSIEINHVLISHPDIFLGGPISVHGVLGPFSSLDPQDTRQGWEFFQSPICDSNSSVVSDVGKSKNMIEWARIIRLLSSNGFVSFAIGLHSVLDGILQDYMDLSSVTIFAPPNFVFVASPSPLLDKIVRFHILPHRVTYIELASKPEKAFLRTLVPGRDLEVTGTVNFTRGLSINGVEVVAPDIFTSKKFIIHGISRALEMAEANTS</sequence>
<comment type="similarity">
    <text evidence="1">Belongs to the fasciclin-like AGP family.</text>
</comment>
<dbReference type="PROSITE" id="PS50213">
    <property type="entry name" value="FAS1"/>
    <property type="match status" value="1"/>
</dbReference>
<evidence type="ECO:0000313" key="4">
    <source>
        <dbReference type="Proteomes" id="UP001415857"/>
    </source>
</evidence>
<dbReference type="PANTHER" id="PTHR33985:SF19">
    <property type="entry name" value="FASCICLIN-LIKE ARABINOGALACTAN PROTEIN 21"/>
    <property type="match status" value="1"/>
</dbReference>
<evidence type="ECO:0000259" key="2">
    <source>
        <dbReference type="PROSITE" id="PS50213"/>
    </source>
</evidence>
<feature type="domain" description="FAS1" evidence="2">
    <location>
        <begin position="165"/>
        <end position="310"/>
    </location>
</feature>
<protein>
    <recommendedName>
        <fullName evidence="2">FAS1 domain-containing protein</fullName>
    </recommendedName>
</protein>
<gene>
    <name evidence="3" type="ORF">L1049_024293</name>
</gene>
<dbReference type="Gene3D" id="2.30.180.10">
    <property type="entry name" value="FAS1 domain"/>
    <property type="match status" value="1"/>
</dbReference>